<gene>
    <name evidence="2" type="ORF">A3A78_04415</name>
</gene>
<evidence type="ECO:0000313" key="3">
    <source>
        <dbReference type="Proteomes" id="UP000176504"/>
    </source>
</evidence>
<organism evidence="2 3">
    <name type="scientific">candidate division WWE3 bacterium RIFCSPLOWO2_01_FULL_41_18</name>
    <dbReference type="NCBI Taxonomy" id="1802625"/>
    <lineage>
        <taxon>Bacteria</taxon>
        <taxon>Katanobacteria</taxon>
    </lineage>
</organism>
<proteinExistence type="predicted"/>
<accession>A0A1F4VE27</accession>
<comment type="caution">
    <text evidence="2">The sequence shown here is derived from an EMBL/GenBank/DDBJ whole genome shotgun (WGS) entry which is preliminary data.</text>
</comment>
<reference evidence="2 3" key="1">
    <citation type="journal article" date="2016" name="Nat. Commun.">
        <title>Thousands of microbial genomes shed light on interconnected biogeochemical processes in an aquifer system.</title>
        <authorList>
            <person name="Anantharaman K."/>
            <person name="Brown C.T."/>
            <person name="Hug L.A."/>
            <person name="Sharon I."/>
            <person name="Castelle C.J."/>
            <person name="Probst A.J."/>
            <person name="Thomas B.C."/>
            <person name="Singh A."/>
            <person name="Wilkins M.J."/>
            <person name="Karaoz U."/>
            <person name="Brodie E.L."/>
            <person name="Williams K.H."/>
            <person name="Hubbard S.S."/>
            <person name="Banfield J.F."/>
        </authorList>
    </citation>
    <scope>NUCLEOTIDE SEQUENCE [LARGE SCALE GENOMIC DNA]</scope>
</reference>
<evidence type="ECO:0000256" key="1">
    <source>
        <dbReference type="SAM" id="Phobius"/>
    </source>
</evidence>
<evidence type="ECO:0008006" key="4">
    <source>
        <dbReference type="Google" id="ProtNLM"/>
    </source>
</evidence>
<keyword evidence="1" id="KW-0812">Transmembrane</keyword>
<evidence type="ECO:0000313" key="2">
    <source>
        <dbReference type="EMBL" id="OGC55190.1"/>
    </source>
</evidence>
<sequence>MEKITIDINDDVMDTLKKIRELGVSNLIVEVPKNSVLFENALNLKLIRKELEKSGKSVEFETEDEVGKNLIELLDPMEAAKIDEDTGFISQSRDAFKESKKPFLKIPFKFHFSKSLFLILLIFILVIVPLSYFFLKVYPKAKIRLKVNSQPLVKSETVMLSTLVSSVDAKRRLIPGRPVEATASASMEIDTTGEKTVGEKAKGEVTVVNKTTDDKKIKKGTSITLITSKEALKFVADEEVTVPKLTQEPAPSELEPAPAPVYGKKKLKVEAEVFGSKYNLEDGKNFKISGFDTDDLIATNEEEFTGGKSKKVKAVSEEDKVKLSNTLFEALKGTALLDLKSSKLSKEQKLLESTVTYRRLSEAFDKNIGEEADKLSLKLTVSARGLYYLSDELSSLLEELLKEFVRPGFQVSKRDNDTEVGVLDTIDPSKEVSEVSLQVKIKAYTIPKIDESELRAKLKGADVSYAKDYLGKIEGVGTLNVDFSPRFVAFLNKLPENEKNIEIEIERE</sequence>
<keyword evidence="1" id="KW-0472">Membrane</keyword>
<keyword evidence="1" id="KW-1133">Transmembrane helix</keyword>
<protein>
    <recommendedName>
        <fullName evidence="4">Baseplate protein J-like domain-containing protein</fullName>
    </recommendedName>
</protein>
<dbReference type="AlphaFoldDB" id="A0A1F4VE27"/>
<dbReference type="Proteomes" id="UP000176504">
    <property type="component" value="Unassembled WGS sequence"/>
</dbReference>
<dbReference type="EMBL" id="MEVI01000003">
    <property type="protein sequence ID" value="OGC55190.1"/>
    <property type="molecule type" value="Genomic_DNA"/>
</dbReference>
<feature type="transmembrane region" description="Helical" evidence="1">
    <location>
        <begin position="115"/>
        <end position="135"/>
    </location>
</feature>
<name>A0A1F4VE27_UNCKA</name>